<evidence type="ECO:0000256" key="1">
    <source>
        <dbReference type="SAM" id="MobiDB-lite"/>
    </source>
</evidence>
<protein>
    <submittedName>
        <fullName evidence="2">Uncharacterized protein</fullName>
    </submittedName>
</protein>
<dbReference type="EMBL" id="CCMZ01000037">
    <property type="protein sequence ID" value="CDX24782.1"/>
    <property type="molecule type" value="Genomic_DNA"/>
</dbReference>
<sequence length="72" mass="7965">MRTIALLLEIRSKREALVQLLMDIFAKVKGTRAAYLDRLRVIGNKFDCKGNSKVLPNPAGEKPLRNSSKPGG</sequence>
<name>A0A090EB74_MESPL</name>
<evidence type="ECO:0000313" key="3">
    <source>
        <dbReference type="Proteomes" id="UP000045285"/>
    </source>
</evidence>
<organism evidence="2 3">
    <name type="scientific">Mesorhizobium plurifarium</name>
    <dbReference type="NCBI Taxonomy" id="69974"/>
    <lineage>
        <taxon>Bacteria</taxon>
        <taxon>Pseudomonadati</taxon>
        <taxon>Pseudomonadota</taxon>
        <taxon>Alphaproteobacteria</taxon>
        <taxon>Hyphomicrobiales</taxon>
        <taxon>Phyllobacteriaceae</taxon>
        <taxon>Mesorhizobium</taxon>
    </lineage>
</organism>
<reference evidence="3" key="1">
    <citation type="submission" date="2014-08" db="EMBL/GenBank/DDBJ databases">
        <authorList>
            <person name="Moulin L."/>
        </authorList>
    </citation>
    <scope>NUCLEOTIDE SEQUENCE [LARGE SCALE GENOMIC DNA]</scope>
</reference>
<dbReference type="AlphaFoldDB" id="A0A090EB74"/>
<gene>
    <name evidence="2" type="ORF">MPL3356_420014</name>
</gene>
<proteinExistence type="predicted"/>
<dbReference type="Proteomes" id="UP000045285">
    <property type="component" value="Unassembled WGS sequence"/>
</dbReference>
<evidence type="ECO:0000313" key="2">
    <source>
        <dbReference type="EMBL" id="CDX24782.1"/>
    </source>
</evidence>
<keyword evidence="3" id="KW-1185">Reference proteome</keyword>
<accession>A0A090EB74</accession>
<feature type="region of interest" description="Disordered" evidence="1">
    <location>
        <begin position="52"/>
        <end position="72"/>
    </location>
</feature>